<dbReference type="InterPro" id="IPR019734">
    <property type="entry name" value="TPR_rpt"/>
</dbReference>
<dbReference type="PANTHER" id="PTHR44858:SF1">
    <property type="entry name" value="UDP-N-ACETYLGLUCOSAMINE--PEPTIDE N-ACETYLGLUCOSAMINYLTRANSFERASE SPINDLY-RELATED"/>
    <property type="match status" value="1"/>
</dbReference>
<dbReference type="PROSITE" id="PS50005">
    <property type="entry name" value="TPR"/>
    <property type="match status" value="3"/>
</dbReference>
<comment type="caution">
    <text evidence="5">The sequence shown here is derived from an EMBL/GenBank/DDBJ whole genome shotgun (WGS) entry which is preliminary data.</text>
</comment>
<dbReference type="InterPro" id="IPR050498">
    <property type="entry name" value="Ycf3"/>
</dbReference>
<dbReference type="Gene3D" id="1.25.40.10">
    <property type="entry name" value="Tetratricopeptide repeat domain"/>
    <property type="match status" value="1"/>
</dbReference>
<dbReference type="Proteomes" id="UP000702425">
    <property type="component" value="Unassembled WGS sequence"/>
</dbReference>
<evidence type="ECO:0000313" key="5">
    <source>
        <dbReference type="EMBL" id="NQE37455.1"/>
    </source>
</evidence>
<evidence type="ECO:0000256" key="4">
    <source>
        <dbReference type="SAM" id="SignalP"/>
    </source>
</evidence>
<organism evidence="5 6">
    <name type="scientific">Microcoleus asticus IPMA8</name>
    <dbReference type="NCBI Taxonomy" id="2563858"/>
    <lineage>
        <taxon>Bacteria</taxon>
        <taxon>Bacillati</taxon>
        <taxon>Cyanobacteriota</taxon>
        <taxon>Cyanophyceae</taxon>
        <taxon>Oscillatoriophycideae</taxon>
        <taxon>Oscillatoriales</taxon>
        <taxon>Microcoleaceae</taxon>
        <taxon>Microcoleus</taxon>
        <taxon>Microcoleus asticus</taxon>
    </lineage>
</organism>
<keyword evidence="1" id="KW-0677">Repeat</keyword>
<name>A0ABX2D6C4_9CYAN</name>
<evidence type="ECO:0000256" key="1">
    <source>
        <dbReference type="ARBA" id="ARBA00022737"/>
    </source>
</evidence>
<evidence type="ECO:0000256" key="2">
    <source>
        <dbReference type="ARBA" id="ARBA00022803"/>
    </source>
</evidence>
<accession>A0ABX2D6C4</accession>
<dbReference type="PANTHER" id="PTHR44858">
    <property type="entry name" value="TETRATRICOPEPTIDE REPEAT PROTEIN 6"/>
    <property type="match status" value="1"/>
</dbReference>
<feature type="repeat" description="TPR" evidence="3">
    <location>
        <begin position="84"/>
        <end position="117"/>
    </location>
</feature>
<keyword evidence="4" id="KW-0732">Signal</keyword>
<feature type="signal peptide" evidence="4">
    <location>
        <begin position="1"/>
        <end position="27"/>
    </location>
</feature>
<dbReference type="PROSITE" id="PS50293">
    <property type="entry name" value="TPR_REGION"/>
    <property type="match status" value="1"/>
</dbReference>
<keyword evidence="6" id="KW-1185">Reference proteome</keyword>
<dbReference type="Pfam" id="PF13174">
    <property type="entry name" value="TPR_6"/>
    <property type="match status" value="1"/>
</dbReference>
<dbReference type="RefSeq" id="WP_172191501.1">
    <property type="nucleotide sequence ID" value="NZ_CAWPPK010000036.1"/>
</dbReference>
<proteinExistence type="predicted"/>
<dbReference type="EMBL" id="SRRZ01000130">
    <property type="protein sequence ID" value="NQE37455.1"/>
    <property type="molecule type" value="Genomic_DNA"/>
</dbReference>
<evidence type="ECO:0008006" key="7">
    <source>
        <dbReference type="Google" id="ProtNLM"/>
    </source>
</evidence>
<evidence type="ECO:0000256" key="3">
    <source>
        <dbReference type="PROSITE-ProRule" id="PRU00339"/>
    </source>
</evidence>
<dbReference type="SMART" id="SM00028">
    <property type="entry name" value="TPR"/>
    <property type="match status" value="3"/>
</dbReference>
<dbReference type="SUPFAM" id="SSF48452">
    <property type="entry name" value="TPR-like"/>
    <property type="match status" value="1"/>
</dbReference>
<reference evidence="5 6" key="1">
    <citation type="journal article" date="2020" name="Sci. Rep.">
        <title>A novel cyanobacterial geosmin producer, revising GeoA distribution and dispersion patterns in Bacteria.</title>
        <authorList>
            <person name="Churro C."/>
            <person name="Semedo-Aguiar A.P."/>
            <person name="Silva A.D."/>
            <person name="Pereira-Leal J.B."/>
            <person name="Leite R.B."/>
        </authorList>
    </citation>
    <scope>NUCLEOTIDE SEQUENCE [LARGE SCALE GENOMIC DNA]</scope>
    <source>
        <strain evidence="5 6">IPMA8</strain>
    </source>
</reference>
<feature type="repeat" description="TPR" evidence="3">
    <location>
        <begin position="118"/>
        <end position="151"/>
    </location>
</feature>
<dbReference type="InterPro" id="IPR011990">
    <property type="entry name" value="TPR-like_helical_dom_sf"/>
</dbReference>
<keyword evidence="2 3" id="KW-0802">TPR repeat</keyword>
<sequence>MLYKFKKNHFLTAAAAASLLTVAPVCAANISLPRRAESPVNNSLVQNTGANEYFQQGLNFAAQQNRASAEAAFRRVIQIDPNFAEAYANLGSILANQNKLAEALPNFETAIRLKPNVPEFYYMLGQVLYAQNKRAEAVESVKKARDLFRNQGKTQEANTLDLVIKDISK</sequence>
<evidence type="ECO:0000313" key="6">
    <source>
        <dbReference type="Proteomes" id="UP000702425"/>
    </source>
</evidence>
<feature type="chain" id="PRO_5046994033" description="Tetratricopeptide repeat protein" evidence="4">
    <location>
        <begin position="28"/>
        <end position="169"/>
    </location>
</feature>
<feature type="repeat" description="TPR" evidence="3">
    <location>
        <begin position="50"/>
        <end position="83"/>
    </location>
</feature>
<gene>
    <name evidence="5" type="ORF">E5S67_05226</name>
</gene>
<dbReference type="Pfam" id="PF13414">
    <property type="entry name" value="TPR_11"/>
    <property type="match status" value="1"/>
</dbReference>
<protein>
    <recommendedName>
        <fullName evidence="7">Tetratricopeptide repeat protein</fullName>
    </recommendedName>
</protein>